<evidence type="ECO:0000256" key="1">
    <source>
        <dbReference type="SAM" id="Phobius"/>
    </source>
</evidence>
<organism evidence="2 3">
    <name type="scientific">Glaciecola petra</name>
    <dbReference type="NCBI Taxonomy" id="3075602"/>
    <lineage>
        <taxon>Bacteria</taxon>
        <taxon>Pseudomonadati</taxon>
        <taxon>Pseudomonadota</taxon>
        <taxon>Gammaproteobacteria</taxon>
        <taxon>Alteromonadales</taxon>
        <taxon>Alteromonadaceae</taxon>
        <taxon>Glaciecola</taxon>
    </lineage>
</organism>
<accession>A0ABU2ZR02</accession>
<reference evidence="2 3" key="1">
    <citation type="submission" date="2023-09" db="EMBL/GenBank/DDBJ databases">
        <authorList>
            <person name="Rey-Velasco X."/>
        </authorList>
    </citation>
    <scope>NUCLEOTIDE SEQUENCE [LARGE SCALE GENOMIC DNA]</scope>
    <source>
        <strain evidence="2 3">P117</strain>
    </source>
</reference>
<dbReference type="Pfam" id="PF11067">
    <property type="entry name" value="DUF2868"/>
    <property type="match status" value="1"/>
</dbReference>
<evidence type="ECO:0000313" key="2">
    <source>
        <dbReference type="EMBL" id="MDT0595064.1"/>
    </source>
</evidence>
<gene>
    <name evidence="2" type="ORF">RM552_09440</name>
</gene>
<keyword evidence="1" id="KW-0812">Transmembrane</keyword>
<sequence length="402" mass="45658">MVAVFILQAKQSDFTPASASTLSRPILIIGFLLGFAFSIGVLIGDDAGRVSLLGLMVVYAFVPLLGALLSVISLVKGKGINFARLLSEFLPSKSLKSYLHKAHQLKMDKPWFFLQSQGAALAYALSSFFVFILYLLITDMNFVWRSTILGAEQVLPLLELIALPWWFVESAQPSIELIRATQDSRLNESYTNVVVFGQWWKFVLATIFVYSFVLRGVLLFVAKVWLKKLASENRKNNTKSNTVNITDAFNSNIEKHRKTTKLYKLEPVTQTLPKKYALMNWASLSQKILSQLRLEPIEELPQGPFIFDVDLLEKLQSNSTQLLLVKAWEPPMGELQDYMEHTRGLLYPINYKKDKVIAPLPIHLEEWQRFTAKLPNWGIYQAATHECEIAQVQENQGEQNAE</sequence>
<proteinExistence type="predicted"/>
<dbReference type="RefSeq" id="WP_311368581.1">
    <property type="nucleotide sequence ID" value="NZ_JAVRHX010000002.1"/>
</dbReference>
<name>A0ABU2ZR02_9ALTE</name>
<keyword evidence="3" id="KW-1185">Reference proteome</keyword>
<feature type="transmembrane region" description="Helical" evidence="1">
    <location>
        <begin position="111"/>
        <end position="137"/>
    </location>
</feature>
<keyword evidence="1" id="KW-0472">Membrane</keyword>
<keyword evidence="1" id="KW-1133">Transmembrane helix</keyword>
<protein>
    <submittedName>
        <fullName evidence="2">DUF2868 domain-containing protein</fullName>
    </submittedName>
</protein>
<evidence type="ECO:0000313" key="3">
    <source>
        <dbReference type="Proteomes" id="UP001253545"/>
    </source>
</evidence>
<feature type="transmembrane region" description="Helical" evidence="1">
    <location>
        <begin position="50"/>
        <end position="75"/>
    </location>
</feature>
<dbReference type="EMBL" id="JAVRHX010000002">
    <property type="protein sequence ID" value="MDT0595064.1"/>
    <property type="molecule type" value="Genomic_DNA"/>
</dbReference>
<feature type="transmembrane region" description="Helical" evidence="1">
    <location>
        <begin position="202"/>
        <end position="226"/>
    </location>
</feature>
<comment type="caution">
    <text evidence="2">The sequence shown here is derived from an EMBL/GenBank/DDBJ whole genome shotgun (WGS) entry which is preliminary data.</text>
</comment>
<dbReference type="Proteomes" id="UP001253545">
    <property type="component" value="Unassembled WGS sequence"/>
</dbReference>
<dbReference type="InterPro" id="IPR021296">
    <property type="entry name" value="DUF2868"/>
</dbReference>
<feature type="transmembrane region" description="Helical" evidence="1">
    <location>
        <begin position="26"/>
        <end position="44"/>
    </location>
</feature>